<keyword evidence="3" id="KW-0804">Transcription</keyword>
<dbReference type="SUPFAM" id="SSF46689">
    <property type="entry name" value="Homeodomain-like"/>
    <property type="match status" value="1"/>
</dbReference>
<keyword evidence="2 4" id="KW-0238">DNA-binding</keyword>
<comment type="caution">
    <text evidence="6">The sequence shown here is derived from an EMBL/GenBank/DDBJ whole genome shotgun (WGS) entry which is preliminary data.</text>
</comment>
<dbReference type="PRINTS" id="PR00455">
    <property type="entry name" value="HTHTETR"/>
</dbReference>
<name>A0ABY1PHM2_9HYPH</name>
<evidence type="ECO:0000259" key="5">
    <source>
        <dbReference type="PROSITE" id="PS50977"/>
    </source>
</evidence>
<feature type="DNA-binding region" description="H-T-H motif" evidence="4">
    <location>
        <begin position="33"/>
        <end position="52"/>
    </location>
</feature>
<keyword evidence="7" id="KW-1185">Reference proteome</keyword>
<dbReference type="Pfam" id="PF17937">
    <property type="entry name" value="TetR_C_28"/>
    <property type="match status" value="1"/>
</dbReference>
<dbReference type="InterPro" id="IPR009057">
    <property type="entry name" value="Homeodomain-like_sf"/>
</dbReference>
<keyword evidence="1" id="KW-0805">Transcription regulation</keyword>
<dbReference type="EMBL" id="FXTT01000005">
    <property type="protein sequence ID" value="SMP33474.1"/>
    <property type="molecule type" value="Genomic_DNA"/>
</dbReference>
<dbReference type="InterPro" id="IPR041479">
    <property type="entry name" value="TetR_CgmR_C"/>
</dbReference>
<dbReference type="InterPro" id="IPR001647">
    <property type="entry name" value="HTH_TetR"/>
</dbReference>
<protein>
    <submittedName>
        <fullName evidence="6">Transcriptional regulator, TetR family</fullName>
    </submittedName>
</protein>
<dbReference type="Pfam" id="PF00440">
    <property type="entry name" value="TetR_N"/>
    <property type="match status" value="1"/>
</dbReference>
<dbReference type="InterPro" id="IPR050109">
    <property type="entry name" value="HTH-type_TetR-like_transc_reg"/>
</dbReference>
<evidence type="ECO:0000256" key="2">
    <source>
        <dbReference type="ARBA" id="ARBA00023125"/>
    </source>
</evidence>
<evidence type="ECO:0000256" key="3">
    <source>
        <dbReference type="ARBA" id="ARBA00023163"/>
    </source>
</evidence>
<accession>A0ABY1PHM2</accession>
<dbReference type="Proteomes" id="UP001157914">
    <property type="component" value="Unassembled WGS sequence"/>
</dbReference>
<reference evidence="6 7" key="1">
    <citation type="submission" date="2017-05" db="EMBL/GenBank/DDBJ databases">
        <authorList>
            <person name="Varghese N."/>
            <person name="Submissions S."/>
        </authorList>
    </citation>
    <scope>NUCLEOTIDE SEQUENCE [LARGE SCALE GENOMIC DNA]</scope>
    <source>
        <strain evidence="6 7">DSM 15949</strain>
    </source>
</reference>
<evidence type="ECO:0000313" key="7">
    <source>
        <dbReference type="Proteomes" id="UP001157914"/>
    </source>
</evidence>
<dbReference type="PROSITE" id="PS50977">
    <property type="entry name" value="HTH_TETR_2"/>
    <property type="match status" value="1"/>
</dbReference>
<evidence type="ECO:0000256" key="4">
    <source>
        <dbReference type="PROSITE-ProRule" id="PRU00335"/>
    </source>
</evidence>
<feature type="domain" description="HTH tetR-type" evidence="5">
    <location>
        <begin position="10"/>
        <end position="70"/>
    </location>
</feature>
<sequence>MNSRNARSTRGSKSEILDAALDLIRREGAARLTIDAVAEAAGFSKGGVLYNFPTKDVLITGMVEHLAGQFEEAVAAARASNLSSDCPTLSAMIDVTEGWLRERRDVAQAILAIKVNQPELSEPFVAVKKRLKSAIEAETKDIGRDLAIWASLEGLHFSEAHCVSLLSEQDRLAVFADLRQRLAAH</sequence>
<dbReference type="Gene3D" id="1.10.357.10">
    <property type="entry name" value="Tetracycline Repressor, domain 2"/>
    <property type="match status" value="1"/>
</dbReference>
<dbReference type="PANTHER" id="PTHR30055:SF234">
    <property type="entry name" value="HTH-TYPE TRANSCRIPTIONAL REGULATOR BETI"/>
    <property type="match status" value="1"/>
</dbReference>
<dbReference type="PANTHER" id="PTHR30055">
    <property type="entry name" value="HTH-TYPE TRANSCRIPTIONAL REGULATOR RUTR"/>
    <property type="match status" value="1"/>
</dbReference>
<dbReference type="RefSeq" id="WP_155189872.1">
    <property type="nucleotide sequence ID" value="NZ_BAAAEA010000001.1"/>
</dbReference>
<evidence type="ECO:0000256" key="1">
    <source>
        <dbReference type="ARBA" id="ARBA00023015"/>
    </source>
</evidence>
<gene>
    <name evidence="6" type="ORF">SAMN06265374_3752</name>
</gene>
<evidence type="ECO:0000313" key="6">
    <source>
        <dbReference type="EMBL" id="SMP33474.1"/>
    </source>
</evidence>
<proteinExistence type="predicted"/>
<organism evidence="6 7">
    <name type="scientific">Roseibium denhamense</name>
    <dbReference type="NCBI Taxonomy" id="76305"/>
    <lineage>
        <taxon>Bacteria</taxon>
        <taxon>Pseudomonadati</taxon>
        <taxon>Pseudomonadota</taxon>
        <taxon>Alphaproteobacteria</taxon>
        <taxon>Hyphomicrobiales</taxon>
        <taxon>Stappiaceae</taxon>
        <taxon>Roseibium</taxon>
    </lineage>
</organism>